<dbReference type="EMBL" id="JACEIK010000194">
    <property type="protein sequence ID" value="MCD7452060.1"/>
    <property type="molecule type" value="Genomic_DNA"/>
</dbReference>
<name>A0ABS8S1D5_DATST</name>
<protein>
    <recommendedName>
        <fullName evidence="2">HMA domain-containing protein</fullName>
    </recommendedName>
</protein>
<comment type="caution">
    <text evidence="3">The sequence shown here is derived from an EMBL/GenBank/DDBJ whole genome shotgun (WGS) entry which is preliminary data.</text>
</comment>
<dbReference type="InterPro" id="IPR036163">
    <property type="entry name" value="HMA_dom_sf"/>
</dbReference>
<comment type="subcellular location">
    <subcellularLocation>
        <location evidence="1">Membrane</location>
        <topology evidence="1">Peripheral membrane protein</topology>
    </subcellularLocation>
</comment>
<organism evidence="3 4">
    <name type="scientific">Datura stramonium</name>
    <name type="common">Jimsonweed</name>
    <name type="synonym">Common thornapple</name>
    <dbReference type="NCBI Taxonomy" id="4076"/>
    <lineage>
        <taxon>Eukaryota</taxon>
        <taxon>Viridiplantae</taxon>
        <taxon>Streptophyta</taxon>
        <taxon>Embryophyta</taxon>
        <taxon>Tracheophyta</taxon>
        <taxon>Spermatophyta</taxon>
        <taxon>Magnoliopsida</taxon>
        <taxon>eudicotyledons</taxon>
        <taxon>Gunneridae</taxon>
        <taxon>Pentapetalae</taxon>
        <taxon>asterids</taxon>
        <taxon>lamiids</taxon>
        <taxon>Solanales</taxon>
        <taxon>Solanaceae</taxon>
        <taxon>Solanoideae</taxon>
        <taxon>Datureae</taxon>
        <taxon>Datura</taxon>
    </lineage>
</organism>
<evidence type="ECO:0000313" key="3">
    <source>
        <dbReference type="EMBL" id="MCD7452060.1"/>
    </source>
</evidence>
<dbReference type="PANTHER" id="PTHR47066:SF1">
    <property type="entry name" value="HEAVY METAL-ASSOCIATED ISOPRENYLATED PLANT PROTEIN 9"/>
    <property type="match status" value="1"/>
</dbReference>
<evidence type="ECO:0000313" key="4">
    <source>
        <dbReference type="Proteomes" id="UP000823775"/>
    </source>
</evidence>
<reference evidence="3 4" key="1">
    <citation type="journal article" date="2021" name="BMC Genomics">
        <title>Datura genome reveals duplications of psychoactive alkaloid biosynthetic genes and high mutation rate following tissue culture.</title>
        <authorList>
            <person name="Rajewski A."/>
            <person name="Carter-House D."/>
            <person name="Stajich J."/>
            <person name="Litt A."/>
        </authorList>
    </citation>
    <scope>NUCLEOTIDE SEQUENCE [LARGE SCALE GENOMIC DNA]</scope>
    <source>
        <strain evidence="3">AR-01</strain>
    </source>
</reference>
<feature type="domain" description="HMA" evidence="2">
    <location>
        <begin position="8"/>
        <end position="72"/>
    </location>
</feature>
<keyword evidence="4" id="KW-1185">Reference proteome</keyword>
<dbReference type="PANTHER" id="PTHR47066">
    <property type="entry name" value="HEAVY METAL-ASSOCIATED ISOPRENYLATED PLANT PROTEIN 9"/>
    <property type="match status" value="1"/>
</dbReference>
<proteinExistence type="predicted"/>
<dbReference type="CDD" id="cd00371">
    <property type="entry name" value="HMA"/>
    <property type="match status" value="1"/>
</dbReference>
<evidence type="ECO:0000259" key="2">
    <source>
        <dbReference type="PROSITE" id="PS50846"/>
    </source>
</evidence>
<sequence>MEHQPPQPDCIIKIEGIGCCENCAKRVRKKIVRLEGVHSVEIDREKRWAYIAGDVEPQLLMDCLTQRTVKPDSVKLIYYCSKEARSDAKNETPMENKSSTESHVKETYCHQKNMARDDDAKNIPTSCPKREGEKYSQDSCHHHTRGDYDPNHYAPRKDWAHRAENYVARPQKQDKYSSDDCECRNPSCDFHTWKRRGSTSRFDFDRVPHNMPYGYHMRPPLQFPYI</sequence>
<evidence type="ECO:0000256" key="1">
    <source>
        <dbReference type="ARBA" id="ARBA00004170"/>
    </source>
</evidence>
<dbReference type="Gene3D" id="3.30.70.100">
    <property type="match status" value="1"/>
</dbReference>
<accession>A0ABS8S1D5</accession>
<gene>
    <name evidence="3" type="ORF">HAX54_014900</name>
</gene>
<dbReference type="InterPro" id="IPR044258">
    <property type="entry name" value="HIPP09-like"/>
</dbReference>
<dbReference type="InterPro" id="IPR006121">
    <property type="entry name" value="HMA_dom"/>
</dbReference>
<dbReference type="SUPFAM" id="SSF55008">
    <property type="entry name" value="HMA, heavy metal-associated domain"/>
    <property type="match status" value="1"/>
</dbReference>
<dbReference type="Proteomes" id="UP000823775">
    <property type="component" value="Unassembled WGS sequence"/>
</dbReference>
<dbReference type="Pfam" id="PF00403">
    <property type="entry name" value="HMA"/>
    <property type="match status" value="1"/>
</dbReference>
<dbReference type="PROSITE" id="PS50846">
    <property type="entry name" value="HMA_2"/>
    <property type="match status" value="1"/>
</dbReference>